<feature type="compositionally biased region" description="Basic and acidic residues" evidence="1">
    <location>
        <begin position="11"/>
        <end position="25"/>
    </location>
</feature>
<organism evidence="2 3">
    <name type="scientific">Pristionchus entomophagus</name>
    <dbReference type="NCBI Taxonomy" id="358040"/>
    <lineage>
        <taxon>Eukaryota</taxon>
        <taxon>Metazoa</taxon>
        <taxon>Ecdysozoa</taxon>
        <taxon>Nematoda</taxon>
        <taxon>Chromadorea</taxon>
        <taxon>Rhabditida</taxon>
        <taxon>Rhabditina</taxon>
        <taxon>Diplogasteromorpha</taxon>
        <taxon>Diplogasteroidea</taxon>
        <taxon>Neodiplogasteridae</taxon>
        <taxon>Pristionchus</taxon>
    </lineage>
</organism>
<protein>
    <submittedName>
        <fullName evidence="2">Uncharacterized protein</fullName>
    </submittedName>
</protein>
<feature type="region of interest" description="Disordered" evidence="1">
    <location>
        <begin position="1"/>
        <end position="124"/>
    </location>
</feature>
<evidence type="ECO:0000313" key="2">
    <source>
        <dbReference type="EMBL" id="GMT06389.1"/>
    </source>
</evidence>
<feature type="compositionally biased region" description="Basic and acidic residues" evidence="1">
    <location>
        <begin position="104"/>
        <end position="124"/>
    </location>
</feature>
<evidence type="ECO:0000313" key="3">
    <source>
        <dbReference type="Proteomes" id="UP001432027"/>
    </source>
</evidence>
<gene>
    <name evidence="2" type="ORF">PENTCL1PPCAC_28563</name>
</gene>
<proteinExistence type="predicted"/>
<dbReference type="AlphaFoldDB" id="A0AAV5UJ32"/>
<keyword evidence="3" id="KW-1185">Reference proteome</keyword>
<feature type="compositionally biased region" description="Basic residues" evidence="1">
    <location>
        <begin position="58"/>
        <end position="68"/>
    </location>
</feature>
<feature type="non-terminal residue" evidence="2">
    <location>
        <position position="1"/>
    </location>
</feature>
<dbReference type="Proteomes" id="UP001432027">
    <property type="component" value="Unassembled WGS sequence"/>
</dbReference>
<name>A0AAV5UJ32_9BILA</name>
<comment type="caution">
    <text evidence="2">The sequence shown here is derived from an EMBL/GenBank/DDBJ whole genome shotgun (WGS) entry which is preliminary data.</text>
</comment>
<reference evidence="2" key="1">
    <citation type="submission" date="2023-10" db="EMBL/GenBank/DDBJ databases">
        <title>Genome assembly of Pristionchus species.</title>
        <authorList>
            <person name="Yoshida K."/>
            <person name="Sommer R.J."/>
        </authorList>
    </citation>
    <scope>NUCLEOTIDE SEQUENCE</scope>
    <source>
        <strain evidence="2">RS0144</strain>
    </source>
</reference>
<sequence>SSQEGVAQEGRQARVQEGRVSRQEGQEDQVFPAGPERAQERPVRVHALAQGQPLPHHEARHVRHRRVQAGRSRMEGRQGQEQVGEGRSRGQEEIREGVCVLQARRLDAQEGRRQEDRQEISNPS</sequence>
<dbReference type="EMBL" id="BTSX01000006">
    <property type="protein sequence ID" value="GMT06389.1"/>
    <property type="molecule type" value="Genomic_DNA"/>
</dbReference>
<evidence type="ECO:0000256" key="1">
    <source>
        <dbReference type="SAM" id="MobiDB-lite"/>
    </source>
</evidence>
<feature type="non-terminal residue" evidence="2">
    <location>
        <position position="124"/>
    </location>
</feature>
<accession>A0AAV5UJ32</accession>
<feature type="compositionally biased region" description="Basic and acidic residues" evidence="1">
    <location>
        <begin position="72"/>
        <end position="96"/>
    </location>
</feature>